<evidence type="ECO:0008006" key="3">
    <source>
        <dbReference type="Google" id="ProtNLM"/>
    </source>
</evidence>
<dbReference type="RefSeq" id="WP_092220257.1">
    <property type="nucleotide sequence ID" value="NZ_CP030050.1"/>
</dbReference>
<evidence type="ECO:0000313" key="1">
    <source>
        <dbReference type="EMBL" id="QOZ68891.1"/>
    </source>
</evidence>
<protein>
    <recommendedName>
        <fullName evidence="3">Microcystin-dependent protein</fullName>
    </recommendedName>
</protein>
<organism evidence="1 2">
    <name type="scientific">Bradyrhizobium arachidis</name>
    <dbReference type="NCBI Taxonomy" id="858423"/>
    <lineage>
        <taxon>Bacteria</taxon>
        <taxon>Pseudomonadati</taxon>
        <taxon>Pseudomonadota</taxon>
        <taxon>Alphaproteobacteria</taxon>
        <taxon>Hyphomicrobiales</taxon>
        <taxon>Nitrobacteraceae</taxon>
        <taxon>Bradyrhizobium</taxon>
    </lineage>
</organism>
<name>A0AAE7TIG8_9BRAD</name>
<evidence type="ECO:0000313" key="2">
    <source>
        <dbReference type="Proteomes" id="UP000594015"/>
    </source>
</evidence>
<sequence>MAGTIPLSLTQQFDEFGKPLSGALLYIIQAGTVSTPQQPYQDAALTITMPNPIQLDAAGRIPQFFLADGYIKVRLDDKFGVTQLARDGVLVIGPSAGGGGGGGVDPTTLIQTGAIVPFYGVGVLAGFVRLNGRTIGSATSGASERANADCQALFNFLWNADGNLPVTPSRGASSAADWAANKTIGTPDFRGCAISGLDDMGNSAAGRLSATYFGANPLVLGSRGGSEYHTLTVAEIPQHAHGFSGTTGTDFPDHAHGYNSPAVGAGTGSTPNYFNSSVVGAVTGGANARHQHSFSGNTDGSAALGNGPHSIVSPRKLCTLYIKL</sequence>
<dbReference type="KEGG" id="barh:WN72_23100"/>
<proteinExistence type="predicted"/>
<gene>
    <name evidence="1" type="ORF">WN72_23100</name>
</gene>
<dbReference type="AlphaFoldDB" id="A0AAE7TIG8"/>
<accession>A0AAE7TIG8</accession>
<dbReference type="Proteomes" id="UP000594015">
    <property type="component" value="Chromosome"/>
</dbReference>
<reference evidence="1 2" key="1">
    <citation type="submission" date="2018-06" db="EMBL/GenBank/DDBJ databases">
        <title>Comparative genomics of Bradyrhizobium nodulating Arachidis hypogaea.</title>
        <authorList>
            <person name="Li Y."/>
        </authorList>
    </citation>
    <scope>NUCLEOTIDE SEQUENCE [LARGE SCALE GENOMIC DNA]</scope>
    <source>
        <strain evidence="1 2">CCBAU 051107</strain>
    </source>
</reference>
<dbReference type="SUPFAM" id="SSF88874">
    <property type="entry name" value="Receptor-binding domain of short tail fibre protein gp12"/>
    <property type="match status" value="1"/>
</dbReference>
<dbReference type="EMBL" id="CP030050">
    <property type="protein sequence ID" value="QOZ68891.1"/>
    <property type="molecule type" value="Genomic_DNA"/>
</dbReference>